<proteinExistence type="predicted"/>
<protein>
    <submittedName>
        <fullName evidence="2">Uncharacterized protein</fullName>
    </submittedName>
</protein>
<dbReference type="Proteomes" id="UP000233256">
    <property type="component" value="Unassembled WGS sequence"/>
</dbReference>
<name>A0A2N1PJL2_9BACT</name>
<evidence type="ECO:0000256" key="1">
    <source>
        <dbReference type="SAM" id="MobiDB-lite"/>
    </source>
</evidence>
<dbReference type="AlphaFoldDB" id="A0A2N1PJL2"/>
<accession>A0A2N1PJL2</accession>
<reference evidence="2 3" key="1">
    <citation type="journal article" date="2017" name="ISME J.">
        <title>Potential for microbial H2 and metal transformations associated with novel bacteria and archaea in deep terrestrial subsurface sediments.</title>
        <authorList>
            <person name="Hernsdorf A.W."/>
            <person name="Amano Y."/>
            <person name="Miyakawa K."/>
            <person name="Ise K."/>
            <person name="Suzuki Y."/>
            <person name="Anantharaman K."/>
            <person name="Probst A."/>
            <person name="Burstein D."/>
            <person name="Thomas B.C."/>
            <person name="Banfield J.F."/>
        </authorList>
    </citation>
    <scope>NUCLEOTIDE SEQUENCE [LARGE SCALE GENOMIC DNA]</scope>
    <source>
        <strain evidence="2">HGW-Wallbacteria-1</strain>
    </source>
</reference>
<comment type="caution">
    <text evidence="2">The sequence shown here is derived from an EMBL/GenBank/DDBJ whole genome shotgun (WGS) entry which is preliminary data.</text>
</comment>
<organism evidence="2 3">
    <name type="scientific">Candidatus Wallbacteria bacterium HGW-Wallbacteria-1</name>
    <dbReference type="NCBI Taxonomy" id="2013854"/>
    <lineage>
        <taxon>Bacteria</taxon>
        <taxon>Candidatus Walliibacteriota</taxon>
    </lineage>
</organism>
<evidence type="ECO:0000313" key="2">
    <source>
        <dbReference type="EMBL" id="PKK88509.1"/>
    </source>
</evidence>
<feature type="region of interest" description="Disordered" evidence="1">
    <location>
        <begin position="1"/>
        <end position="25"/>
    </location>
</feature>
<gene>
    <name evidence="2" type="ORF">CVV64_18575</name>
</gene>
<sequence length="436" mass="49685">MNSRKDGQPKNIQVPDVRTPGGGGRSRIPRCSFDSQLSLFPCADTMATVKSLRLAPGHVEFLYREGFLSFNPFQTSKLTEEEFTELTFIGRLAAVLPLAPMEMMLSNLEKPYLYSHSQIYFDWSSLSWKAFPDHAELIGRMQERLNRSQRDAENREFASRSMAELLVGEYRDRLVANLKEMEAHRKDRFPNAWEELVEEVIGGKSIFWQQYLDNVRACGRRVIEKLNSEEMASLISGLALSITGRNALNTLAPDGSRELPSLRELTNIIIEHLTRLVMIVAEEYRSDTLDVIPAFRSLSQRRDCIDAARAFATALSARPGIQGREQKVVESCLSDLQLLPYSIPLSESYLCVYSERQPDESRKMQFYSILVTPKCFEIMGGGCLWDNEPVTDFRFMGRPDGRWEEVDGDIAVWLKRGVAFAPNTEWKISISDEINI</sequence>
<dbReference type="EMBL" id="PGXC01000044">
    <property type="protein sequence ID" value="PKK88509.1"/>
    <property type="molecule type" value="Genomic_DNA"/>
</dbReference>
<evidence type="ECO:0000313" key="3">
    <source>
        <dbReference type="Proteomes" id="UP000233256"/>
    </source>
</evidence>